<evidence type="ECO:0000313" key="1">
    <source>
        <dbReference type="EMBL" id="ERN11205.1"/>
    </source>
</evidence>
<dbReference type="EMBL" id="KI392710">
    <property type="protein sequence ID" value="ERN11205.1"/>
    <property type="molecule type" value="Genomic_DNA"/>
</dbReference>
<dbReference type="HOGENOM" id="CLU_2243372_0_0_1"/>
<dbReference type="Gramene" id="ERN11205">
    <property type="protein sequence ID" value="ERN11205"/>
    <property type="gene ID" value="AMTR_s00024p00216810"/>
</dbReference>
<dbReference type="AlphaFoldDB" id="W1PVA6"/>
<gene>
    <name evidence="1" type="ORF">AMTR_s00024p00216810</name>
</gene>
<sequence>MLRPHPKLGLKFFHWVSKHSGIRLDSLSYSALPKSLAFSNRFQEEEMEAECLQPTHALNKLILSHAQAGLIEWSHYLHIFAKSLGFFLEFLSATSCLILSRMEKW</sequence>
<protein>
    <submittedName>
        <fullName evidence="1">Uncharacterized protein</fullName>
    </submittedName>
</protein>
<reference evidence="2" key="1">
    <citation type="journal article" date="2013" name="Science">
        <title>The Amborella genome and the evolution of flowering plants.</title>
        <authorList>
            <consortium name="Amborella Genome Project"/>
        </authorList>
    </citation>
    <scope>NUCLEOTIDE SEQUENCE [LARGE SCALE GENOMIC DNA]</scope>
</reference>
<dbReference type="Proteomes" id="UP000017836">
    <property type="component" value="Unassembled WGS sequence"/>
</dbReference>
<proteinExistence type="predicted"/>
<name>W1PVA6_AMBTC</name>
<organism evidence="1 2">
    <name type="scientific">Amborella trichopoda</name>
    <dbReference type="NCBI Taxonomy" id="13333"/>
    <lineage>
        <taxon>Eukaryota</taxon>
        <taxon>Viridiplantae</taxon>
        <taxon>Streptophyta</taxon>
        <taxon>Embryophyta</taxon>
        <taxon>Tracheophyta</taxon>
        <taxon>Spermatophyta</taxon>
        <taxon>Magnoliopsida</taxon>
        <taxon>Amborellales</taxon>
        <taxon>Amborellaceae</taxon>
        <taxon>Amborella</taxon>
    </lineage>
</organism>
<evidence type="ECO:0000313" key="2">
    <source>
        <dbReference type="Proteomes" id="UP000017836"/>
    </source>
</evidence>
<feature type="non-terminal residue" evidence="1">
    <location>
        <position position="105"/>
    </location>
</feature>
<keyword evidence="2" id="KW-1185">Reference proteome</keyword>
<accession>W1PVA6</accession>